<dbReference type="AlphaFoldDB" id="A0A4U0X5P9"/>
<proteinExistence type="predicted"/>
<feature type="compositionally biased region" description="Basic and acidic residues" evidence="2">
    <location>
        <begin position="354"/>
        <end position="386"/>
    </location>
</feature>
<dbReference type="GO" id="GO:0000793">
    <property type="term" value="C:condensed chromosome"/>
    <property type="evidence" value="ECO:0007669"/>
    <property type="project" value="TreeGrafter"/>
</dbReference>
<evidence type="ECO:0000256" key="1">
    <source>
        <dbReference type="SAM" id="Coils"/>
    </source>
</evidence>
<evidence type="ECO:0000256" key="2">
    <source>
        <dbReference type="SAM" id="MobiDB-lite"/>
    </source>
</evidence>
<dbReference type="GO" id="GO:0000785">
    <property type="term" value="C:chromatin"/>
    <property type="evidence" value="ECO:0007669"/>
    <property type="project" value="TreeGrafter"/>
</dbReference>
<feature type="compositionally biased region" description="Polar residues" evidence="2">
    <location>
        <begin position="204"/>
        <end position="219"/>
    </location>
</feature>
<gene>
    <name evidence="3" type="ORF">B0A55_08813</name>
</gene>
<keyword evidence="1" id="KW-0175">Coiled coil</keyword>
<feature type="region of interest" description="Disordered" evidence="2">
    <location>
        <begin position="29"/>
        <end position="275"/>
    </location>
</feature>
<feature type="coiled-coil region" evidence="1">
    <location>
        <begin position="557"/>
        <end position="626"/>
    </location>
</feature>
<keyword evidence="4" id="KW-1185">Reference proteome</keyword>
<dbReference type="GO" id="GO:0003682">
    <property type="term" value="F:chromatin binding"/>
    <property type="evidence" value="ECO:0007669"/>
    <property type="project" value="TreeGrafter"/>
</dbReference>
<evidence type="ECO:0000313" key="3">
    <source>
        <dbReference type="EMBL" id="TKA69785.1"/>
    </source>
</evidence>
<dbReference type="PANTHER" id="PTHR43941:SF1">
    <property type="entry name" value="STRUCTURAL MAINTENANCE OF CHROMOSOMES PROTEIN 2"/>
    <property type="match status" value="1"/>
</dbReference>
<protein>
    <submittedName>
        <fullName evidence="3">Uncharacterized protein</fullName>
    </submittedName>
</protein>
<evidence type="ECO:0000313" key="4">
    <source>
        <dbReference type="Proteomes" id="UP000309340"/>
    </source>
</evidence>
<dbReference type="GO" id="GO:0007076">
    <property type="term" value="P:mitotic chromosome condensation"/>
    <property type="evidence" value="ECO:0007669"/>
    <property type="project" value="TreeGrafter"/>
</dbReference>
<dbReference type="Proteomes" id="UP000309340">
    <property type="component" value="Unassembled WGS sequence"/>
</dbReference>
<dbReference type="EMBL" id="NAJQ01000432">
    <property type="protein sequence ID" value="TKA69785.1"/>
    <property type="molecule type" value="Genomic_DNA"/>
</dbReference>
<dbReference type="PANTHER" id="PTHR43941">
    <property type="entry name" value="STRUCTURAL MAINTENANCE OF CHROMOSOMES PROTEIN 2"/>
    <property type="match status" value="1"/>
</dbReference>
<feature type="compositionally biased region" description="Basic and acidic residues" evidence="2">
    <location>
        <begin position="329"/>
        <end position="342"/>
    </location>
</feature>
<organism evidence="3 4">
    <name type="scientific">Friedmanniomyces simplex</name>
    <dbReference type="NCBI Taxonomy" id="329884"/>
    <lineage>
        <taxon>Eukaryota</taxon>
        <taxon>Fungi</taxon>
        <taxon>Dikarya</taxon>
        <taxon>Ascomycota</taxon>
        <taxon>Pezizomycotina</taxon>
        <taxon>Dothideomycetes</taxon>
        <taxon>Dothideomycetidae</taxon>
        <taxon>Mycosphaerellales</taxon>
        <taxon>Teratosphaeriaceae</taxon>
        <taxon>Friedmanniomyces</taxon>
    </lineage>
</organism>
<reference evidence="3 4" key="1">
    <citation type="submission" date="2017-03" db="EMBL/GenBank/DDBJ databases">
        <title>Genomes of endolithic fungi from Antarctica.</title>
        <authorList>
            <person name="Coleine C."/>
            <person name="Masonjones S."/>
            <person name="Stajich J.E."/>
        </authorList>
    </citation>
    <scope>NUCLEOTIDE SEQUENCE [LARGE SCALE GENOMIC DNA]</scope>
    <source>
        <strain evidence="3 4">CCFEE 5184</strain>
    </source>
</reference>
<feature type="region of interest" description="Disordered" evidence="2">
    <location>
        <begin position="309"/>
        <end position="386"/>
    </location>
</feature>
<feature type="compositionally biased region" description="Polar residues" evidence="2">
    <location>
        <begin position="247"/>
        <end position="257"/>
    </location>
</feature>
<feature type="compositionally biased region" description="Polar residues" evidence="2">
    <location>
        <begin position="343"/>
        <end position="353"/>
    </location>
</feature>
<sequence>MQSSPPVRAWDRPSSPAESQYSLDLGALGLESRDDESSPVAKQRVDGVLSEDIDGPSDFTLNMASWMRGGTMGKGTMRSARSGLQSLREQEAQDDDGERKHGERLEVPHSPVHVDEEHTKATSNHTPDHSLPKDSPWHERASFRDEQEASLDKEESDWDPYAPSGTPQPPAHKHFLQPTVEDYHSEFTPARLPSASAHAPSLRIPTNSVPRSELASPQHSEPDTPGRPSSETLSPIRSPERSPVLPRSQSVQVSSPFTEPEAHGELERQMQQLQGRCRQLESLNSALKQALDEEQRIRRQEKALHAKLIGDANKREADAAVLKEQPQQRADDLRQELSEQKQRAASLQNQLDRQGQEVEQAERRHADEVGKLRDELEAEHADREQKMKDMKLELALALRGKEASEDTARLHREELEKFRDSEAAEMEQLRHELQQARTSIASAEKRLKDLGVEMESLRNEKAKAEQAADAIRNELAALQRTQNEQTTRLTDDQRHAIEKEETALQQIKDLQQQLRDEQTSHDSEIEQLESAHEQALGAARGTVDAAHGEQEAQQSQLNDAILERDAAQDTLAELQAHRIATESDLTPLRADLETTKADLANSQSRLATATTELASLRETLADSEAVNAALDASVSDALRKREVHWRGKLAESERERRVMAKALLHQWGREEVGVDDPQAYAYKYVVRSSPGEGIVS</sequence>
<accession>A0A4U0X5P9</accession>
<dbReference type="GO" id="GO:0000796">
    <property type="term" value="C:condensin complex"/>
    <property type="evidence" value="ECO:0007669"/>
    <property type="project" value="TreeGrafter"/>
</dbReference>
<feature type="compositionally biased region" description="Basic and acidic residues" evidence="2">
    <location>
        <begin position="97"/>
        <end position="153"/>
    </location>
</feature>
<feature type="region of interest" description="Disordered" evidence="2">
    <location>
        <begin position="533"/>
        <end position="556"/>
    </location>
</feature>
<name>A0A4U0X5P9_9PEZI</name>
<dbReference type="OrthoDB" id="3911405at2759"/>
<feature type="region of interest" description="Disordered" evidence="2">
    <location>
        <begin position="1"/>
        <end position="20"/>
    </location>
</feature>
<comment type="caution">
    <text evidence="3">The sequence shown here is derived from an EMBL/GenBank/DDBJ whole genome shotgun (WGS) entry which is preliminary data.</text>
</comment>